<dbReference type="AlphaFoldDB" id="A0A498RDG0"/>
<evidence type="ECO:0000313" key="1">
    <source>
        <dbReference type="EMBL" id="VBB08880.1"/>
    </source>
</evidence>
<dbReference type="EMBL" id="UPPP01000101">
    <property type="protein sequence ID" value="VBB08880.1"/>
    <property type="molecule type" value="Genomic_DNA"/>
</dbReference>
<name>A0A498RDG0_9FIRM</name>
<dbReference type="OrthoDB" id="9810984at2"/>
<reference evidence="1 2" key="1">
    <citation type="submission" date="2018-06" db="EMBL/GenBank/DDBJ databases">
        <authorList>
            <person name="Strepis N."/>
        </authorList>
    </citation>
    <scope>NUCLEOTIDE SEQUENCE [LARGE SCALE GENOMIC DNA]</scope>
    <source>
        <strain evidence="1">LUCI</strain>
    </source>
</reference>
<protein>
    <submittedName>
        <fullName evidence="1">Uncharacterized protein</fullName>
    </submittedName>
</protein>
<evidence type="ECO:0000313" key="2">
    <source>
        <dbReference type="Proteomes" id="UP000277811"/>
    </source>
</evidence>
<dbReference type="RefSeq" id="WP_122629720.1">
    <property type="nucleotide sequence ID" value="NZ_UPPP01000101.1"/>
</dbReference>
<sequence>MGIYEVIRKVVLETLAKIQIKLKAAEHTIAKSSKIVNSIHITGKLTSNTGDTDDVETLKLYKWSLVPASNADAYREVTVKVISADKIFRTIKMPNAFVVDYHEGYNSAAGMGEFSLVLRQKGDLLDKVEVDGGQPVGEEDISSVAAGY</sequence>
<gene>
    <name evidence="1" type="ORF">LUCI_4163</name>
</gene>
<proteinExistence type="predicted"/>
<dbReference type="Proteomes" id="UP000277811">
    <property type="component" value="Unassembled WGS sequence"/>
</dbReference>
<organism evidence="1 2">
    <name type="scientific">Lucifera butyrica</name>
    <dbReference type="NCBI Taxonomy" id="1351585"/>
    <lineage>
        <taxon>Bacteria</taxon>
        <taxon>Bacillati</taxon>
        <taxon>Bacillota</taxon>
        <taxon>Negativicutes</taxon>
        <taxon>Veillonellales</taxon>
        <taxon>Veillonellaceae</taxon>
        <taxon>Lucifera</taxon>
    </lineage>
</organism>
<keyword evidence="2" id="KW-1185">Reference proteome</keyword>
<accession>A0A498RDG0</accession>